<dbReference type="KEGG" id="sutt:SUTMEG_12180"/>
<keyword evidence="2 7" id="KW-0238">DNA-binding</keyword>
<dbReference type="CDD" id="cd06170">
    <property type="entry name" value="LuxR_C_like"/>
    <property type="match status" value="1"/>
</dbReference>
<evidence type="ECO:0000256" key="3">
    <source>
        <dbReference type="ARBA" id="ARBA00023163"/>
    </source>
</evidence>
<organism evidence="7 8">
    <name type="scientific">Sutterella megalosphaeroides</name>
    <dbReference type="NCBI Taxonomy" id="2494234"/>
    <lineage>
        <taxon>Bacteria</taxon>
        <taxon>Pseudomonadati</taxon>
        <taxon>Pseudomonadota</taxon>
        <taxon>Betaproteobacteria</taxon>
        <taxon>Burkholderiales</taxon>
        <taxon>Sutterellaceae</taxon>
        <taxon>Sutterella</taxon>
    </lineage>
</organism>
<keyword evidence="8" id="KW-1185">Reference proteome</keyword>
<keyword evidence="4" id="KW-0597">Phosphoprotein</keyword>
<dbReference type="PROSITE" id="PS50110">
    <property type="entry name" value="RESPONSE_REGULATORY"/>
    <property type="match status" value="1"/>
</dbReference>
<evidence type="ECO:0000256" key="4">
    <source>
        <dbReference type="PROSITE-ProRule" id="PRU00169"/>
    </source>
</evidence>
<feature type="modified residue" description="4-aspartylphosphate" evidence="4">
    <location>
        <position position="56"/>
    </location>
</feature>
<dbReference type="PANTHER" id="PTHR44688">
    <property type="entry name" value="DNA-BINDING TRANSCRIPTIONAL ACTIVATOR DEVR_DOSR"/>
    <property type="match status" value="1"/>
</dbReference>
<evidence type="ECO:0000259" key="6">
    <source>
        <dbReference type="PROSITE" id="PS50110"/>
    </source>
</evidence>
<dbReference type="PROSITE" id="PS50043">
    <property type="entry name" value="HTH_LUXR_2"/>
    <property type="match status" value="1"/>
</dbReference>
<reference evidence="7 8" key="1">
    <citation type="journal article" date="2018" name="Int. J. Syst. Evol. Microbiol.">
        <title>Mesosutterella multiformis gen. nov., sp. nov., a member of the family Sutterellaceae and Sutterella megalosphaeroides sp. nov., isolated from human faeces.</title>
        <authorList>
            <person name="Sakamoto M."/>
            <person name="Ikeyama N."/>
            <person name="Kunihiro T."/>
            <person name="Iino T."/>
            <person name="Yuki M."/>
            <person name="Ohkuma M."/>
        </authorList>
    </citation>
    <scope>NUCLEOTIDE SEQUENCE [LARGE SCALE GENOMIC DNA]</scope>
    <source>
        <strain evidence="7 8">6FBBBH3</strain>
    </source>
</reference>
<dbReference type="InterPro" id="IPR011006">
    <property type="entry name" value="CheY-like_superfamily"/>
</dbReference>
<keyword evidence="1" id="KW-0805">Transcription regulation</keyword>
<evidence type="ECO:0000313" key="7">
    <source>
        <dbReference type="EMBL" id="BBF23327.1"/>
    </source>
</evidence>
<dbReference type="GO" id="GO:0000160">
    <property type="term" value="P:phosphorelay signal transduction system"/>
    <property type="evidence" value="ECO:0007669"/>
    <property type="project" value="InterPro"/>
</dbReference>
<sequence>MRREPFLIRILDDDEALCDAISFLLEGEGYETVVYSSAEAFLKAGDVTSRGCLLLDVKMTGMTGPQLQERLLAHGSTLPIVFLSAHGSIDLAVDVMQKGAVSFLPKPVGAERLLEAVRRAEDNPVYGHTAQRRSPVPEAAPQLSDRERQVVALVGQNLTSRQIAERIGVSRRTIEFFRSNAMRKLGVRSAAELKEKIASGTFLD</sequence>
<proteinExistence type="predicted"/>
<dbReference type="GO" id="GO:0003677">
    <property type="term" value="F:DNA binding"/>
    <property type="evidence" value="ECO:0007669"/>
    <property type="project" value="UniProtKB-KW"/>
</dbReference>
<evidence type="ECO:0000256" key="1">
    <source>
        <dbReference type="ARBA" id="ARBA00023015"/>
    </source>
</evidence>
<accession>A0A2Z6ICC9</accession>
<dbReference type="PRINTS" id="PR00038">
    <property type="entry name" value="HTHLUXR"/>
</dbReference>
<evidence type="ECO:0000259" key="5">
    <source>
        <dbReference type="PROSITE" id="PS50043"/>
    </source>
</evidence>
<dbReference type="InterPro" id="IPR000792">
    <property type="entry name" value="Tscrpt_reg_LuxR_C"/>
</dbReference>
<evidence type="ECO:0000313" key="8">
    <source>
        <dbReference type="Proteomes" id="UP000271003"/>
    </source>
</evidence>
<dbReference type="Pfam" id="PF00072">
    <property type="entry name" value="Response_reg"/>
    <property type="match status" value="1"/>
</dbReference>
<dbReference type="EMBL" id="AP018786">
    <property type="protein sequence ID" value="BBF23327.1"/>
    <property type="molecule type" value="Genomic_DNA"/>
</dbReference>
<dbReference type="InterPro" id="IPR001789">
    <property type="entry name" value="Sig_transdc_resp-reg_receiver"/>
</dbReference>
<name>A0A2Z6ICC9_9BURK</name>
<dbReference type="Gene3D" id="1.10.10.10">
    <property type="entry name" value="Winged helix-like DNA-binding domain superfamily/Winged helix DNA-binding domain"/>
    <property type="match status" value="1"/>
</dbReference>
<dbReference type="InterPro" id="IPR036388">
    <property type="entry name" value="WH-like_DNA-bd_sf"/>
</dbReference>
<keyword evidence="3" id="KW-0804">Transcription</keyword>
<dbReference type="GO" id="GO:0006355">
    <property type="term" value="P:regulation of DNA-templated transcription"/>
    <property type="evidence" value="ECO:0007669"/>
    <property type="project" value="InterPro"/>
</dbReference>
<evidence type="ECO:0000256" key="2">
    <source>
        <dbReference type="ARBA" id="ARBA00023125"/>
    </source>
</evidence>
<dbReference type="Proteomes" id="UP000271003">
    <property type="component" value="Chromosome"/>
</dbReference>
<dbReference type="PANTHER" id="PTHR44688:SF16">
    <property type="entry name" value="DNA-BINDING TRANSCRIPTIONAL ACTIVATOR DEVR_DOSR"/>
    <property type="match status" value="1"/>
</dbReference>
<dbReference type="OrthoDB" id="9802186at2"/>
<feature type="domain" description="HTH luxR-type" evidence="5">
    <location>
        <begin position="136"/>
        <end position="201"/>
    </location>
</feature>
<dbReference type="Pfam" id="PF00196">
    <property type="entry name" value="GerE"/>
    <property type="match status" value="1"/>
</dbReference>
<dbReference type="RefSeq" id="WP_120176949.1">
    <property type="nucleotide sequence ID" value="NZ_AP018786.1"/>
</dbReference>
<dbReference type="AlphaFoldDB" id="A0A2Z6ICC9"/>
<protein>
    <submittedName>
        <fullName evidence="7">DNA-binding response regulator</fullName>
    </submittedName>
</protein>
<feature type="domain" description="Response regulatory" evidence="6">
    <location>
        <begin position="7"/>
        <end position="121"/>
    </location>
</feature>
<dbReference type="SMART" id="SM00448">
    <property type="entry name" value="REC"/>
    <property type="match status" value="1"/>
</dbReference>
<gene>
    <name evidence="7" type="ORF">SUTMEG_12180</name>
</gene>
<dbReference type="SUPFAM" id="SSF52172">
    <property type="entry name" value="CheY-like"/>
    <property type="match status" value="1"/>
</dbReference>
<dbReference type="Gene3D" id="3.40.50.2300">
    <property type="match status" value="1"/>
</dbReference>
<dbReference type="SMART" id="SM00421">
    <property type="entry name" value="HTH_LUXR"/>
    <property type="match status" value="1"/>
</dbReference>